<dbReference type="InterPro" id="IPR011009">
    <property type="entry name" value="Kinase-like_dom_sf"/>
</dbReference>
<dbReference type="GO" id="GO:0004672">
    <property type="term" value="F:protein kinase activity"/>
    <property type="evidence" value="ECO:0007669"/>
    <property type="project" value="InterPro"/>
</dbReference>
<evidence type="ECO:0000256" key="1">
    <source>
        <dbReference type="SAM" id="Phobius"/>
    </source>
</evidence>
<accession>A0A0J9XN75</accession>
<proteinExistence type="predicted"/>
<dbReference type="InterPro" id="IPR001245">
    <property type="entry name" value="Ser-Thr/Tyr_kinase_cat_dom"/>
</dbReference>
<keyword evidence="1" id="KW-1133">Transmembrane helix</keyword>
<organism evidence="3">
    <name type="scientific">Brugia malayi</name>
    <name type="common">Filarial nematode worm</name>
    <dbReference type="NCBI Taxonomy" id="6279"/>
    <lineage>
        <taxon>Eukaryota</taxon>
        <taxon>Metazoa</taxon>
        <taxon>Ecdysozoa</taxon>
        <taxon>Nematoda</taxon>
        <taxon>Chromadorea</taxon>
        <taxon>Rhabditida</taxon>
        <taxon>Spirurina</taxon>
        <taxon>Spiruromorpha</taxon>
        <taxon>Filarioidea</taxon>
        <taxon>Onchocercidae</taxon>
        <taxon>Brugia</taxon>
    </lineage>
</organism>
<evidence type="ECO:0000313" key="4">
    <source>
        <dbReference type="WormBase" id="Bm13035"/>
    </source>
</evidence>
<keyword evidence="1" id="KW-0812">Transmembrane</keyword>
<evidence type="ECO:0000259" key="2">
    <source>
        <dbReference type="Pfam" id="PF07714"/>
    </source>
</evidence>
<protein>
    <submittedName>
        <fullName evidence="3">Bm13035</fullName>
    </submittedName>
</protein>
<sequence>MLLTSKQLVIESRKQFLAGAGVLKEISHSNILQFYGVIITALPLTMIVEFCQRKFRF</sequence>
<keyword evidence="1" id="KW-0472">Membrane</keyword>
<dbReference type="WormBase" id="Bm13035">
    <property type="protein sequence ID" value="BM45102"/>
    <property type="gene ID" value="WBGene00233296"/>
</dbReference>
<evidence type="ECO:0000313" key="3">
    <source>
        <dbReference type="EMBL" id="CDP91927.1"/>
    </source>
</evidence>
<name>A0A0J9XN75_BRUMA</name>
<dbReference type="AlphaFoldDB" id="A0A0J9XN75"/>
<dbReference type="SUPFAM" id="SSF56112">
    <property type="entry name" value="Protein kinase-like (PK-like)"/>
    <property type="match status" value="1"/>
</dbReference>
<dbReference type="Pfam" id="PF07714">
    <property type="entry name" value="PK_Tyr_Ser-Thr"/>
    <property type="match status" value="1"/>
</dbReference>
<dbReference type="EMBL" id="LN856620">
    <property type="protein sequence ID" value="CDP91927.1"/>
    <property type="molecule type" value="Genomic_DNA"/>
</dbReference>
<feature type="transmembrane region" description="Helical" evidence="1">
    <location>
        <begin position="32"/>
        <end position="51"/>
    </location>
</feature>
<reference evidence="3" key="2">
    <citation type="submission" date="2012-12" db="EMBL/GenBank/DDBJ databases">
        <authorList>
            <person name="Gao Y.W."/>
            <person name="Fan S.T."/>
            <person name="Sun H.T."/>
            <person name="Wang Z."/>
            <person name="Gao X.L."/>
            <person name="Li Y.G."/>
            <person name="Wang T.C."/>
            <person name="Zhang K."/>
            <person name="Xu W.W."/>
            <person name="Yu Z.J."/>
            <person name="Xia X.Z."/>
        </authorList>
    </citation>
    <scope>NUCLEOTIDE SEQUENCE</scope>
    <source>
        <strain evidence="3">FR3</strain>
    </source>
</reference>
<gene>
    <name evidence="3 4" type="ORF">Bm13035</name>
    <name evidence="3" type="ORF">BM_Bm13035</name>
</gene>
<reference evidence="3" key="1">
    <citation type="journal article" date="2007" name="Science">
        <title>Draft genome of the filarial nematode parasite Brugia malayi.</title>
        <authorList>
            <person name="Ghedin E."/>
            <person name="Wang S."/>
            <person name="Spiro D."/>
            <person name="Caler E."/>
            <person name="Zhao Q."/>
            <person name="Crabtree J."/>
            <person name="Allen J.E."/>
            <person name="Delcher A.L."/>
            <person name="Guiliano D.B."/>
            <person name="Miranda-Saavedra D."/>
            <person name="Angiuoli S.V."/>
            <person name="Creasy T."/>
            <person name="Amedeo P."/>
            <person name="Haas B."/>
            <person name="El-Sayed N.M."/>
            <person name="Wortman J.R."/>
            <person name="Feldblyum T."/>
            <person name="Tallon L."/>
            <person name="Schatz M."/>
            <person name="Shumway M."/>
            <person name="Koo H."/>
            <person name="Salzberg S.L."/>
            <person name="Schobel S."/>
            <person name="Pertea M."/>
            <person name="Pop M."/>
            <person name="White O."/>
            <person name="Barton G.J."/>
            <person name="Carlow C.K."/>
            <person name="Crawford M.J."/>
            <person name="Daub J."/>
            <person name="Dimmic M.W."/>
            <person name="Estes C.F."/>
            <person name="Foster J.M."/>
            <person name="Ganatra M."/>
            <person name="Gregory W.F."/>
            <person name="Johnson N.M."/>
            <person name="Jin J."/>
            <person name="Komuniecki R."/>
            <person name="Korf I."/>
            <person name="Kumar S."/>
            <person name="Laney S."/>
            <person name="Li B.W."/>
            <person name="Li W."/>
            <person name="Lindblom T.H."/>
            <person name="Lustigman S."/>
            <person name="Ma D."/>
            <person name="Maina C.V."/>
            <person name="Martin D.M."/>
            <person name="McCarter J.P."/>
            <person name="McReynolds L."/>
            <person name="Mitreva M."/>
            <person name="Nutman T.B."/>
            <person name="Parkinson J."/>
            <person name="Peregrin-Alvarez J.M."/>
            <person name="Poole C."/>
            <person name="Ren Q."/>
            <person name="Saunders L."/>
            <person name="Sluder A.E."/>
            <person name="Smith K."/>
            <person name="Stanke M."/>
            <person name="Unnasch T.R."/>
            <person name="Ware J."/>
            <person name="Wei A.D."/>
            <person name="Weil G."/>
            <person name="Williams D.J."/>
            <person name="Zhang Y."/>
            <person name="Williams S.A."/>
            <person name="Fraser-Liggett C."/>
            <person name="Slatko B."/>
            <person name="Blaxter M.L."/>
            <person name="Scott A.L."/>
        </authorList>
    </citation>
    <scope>NUCLEOTIDE SEQUENCE</scope>
    <source>
        <strain evidence="3">FR3</strain>
    </source>
</reference>
<dbReference type="Gene3D" id="3.30.200.20">
    <property type="entry name" value="Phosphorylase Kinase, domain 1"/>
    <property type="match status" value="1"/>
</dbReference>
<feature type="domain" description="Serine-threonine/tyrosine-protein kinase catalytic" evidence="2">
    <location>
        <begin position="11"/>
        <end position="52"/>
    </location>
</feature>